<sequence length="96" mass="10814">MPFYETVRPQSDLVARLLANVETHLWFCGPLIEDGSLTREQACQMLEYALHAEHAVSPEREFSWTAGDVANDLLKFVQLARNVLNPLEVDQGRSSA</sequence>
<evidence type="ECO:0000313" key="2">
    <source>
        <dbReference type="Proteomes" id="UP000292547"/>
    </source>
</evidence>
<dbReference type="KEGG" id="sseo:D0Z67_21775"/>
<gene>
    <name evidence="1" type="ORF">D0Z67_21775</name>
</gene>
<dbReference type="Proteomes" id="UP000292547">
    <property type="component" value="Chromosome"/>
</dbReference>
<keyword evidence="2" id="KW-1185">Reference proteome</keyword>
<organism evidence="1 2">
    <name type="scientific">Streptomyces seoulensis</name>
    <dbReference type="NCBI Taxonomy" id="73044"/>
    <lineage>
        <taxon>Bacteria</taxon>
        <taxon>Bacillati</taxon>
        <taxon>Actinomycetota</taxon>
        <taxon>Actinomycetes</taxon>
        <taxon>Kitasatosporales</taxon>
        <taxon>Streptomycetaceae</taxon>
        <taxon>Streptomyces</taxon>
    </lineage>
</organism>
<dbReference type="AlphaFoldDB" id="A0A4P6U123"/>
<proteinExistence type="predicted"/>
<dbReference type="EMBL" id="CP032229">
    <property type="protein sequence ID" value="QBJ92654.1"/>
    <property type="molecule type" value="Genomic_DNA"/>
</dbReference>
<name>A0A4P6U123_STRSO</name>
<evidence type="ECO:0000313" key="1">
    <source>
        <dbReference type="EMBL" id="QBJ92654.1"/>
    </source>
</evidence>
<protein>
    <submittedName>
        <fullName evidence="1">Uncharacterized protein</fullName>
    </submittedName>
</protein>
<accession>A0A4P6U123</accession>
<reference evidence="1 2" key="1">
    <citation type="submission" date="2018-08" db="EMBL/GenBank/DDBJ databases">
        <title>The complete genome sequence of Streptomyces seoulensis, a pioneer strain for nickel superoxide dismutase discovery.</title>
        <authorList>
            <person name="Shin J."/>
            <person name="Lee J.-S."/>
            <person name="Lee E.-J."/>
            <person name="Youn H.-D."/>
        </authorList>
    </citation>
    <scope>NUCLEOTIDE SEQUENCE [LARGE SCALE GENOMIC DNA]</scope>
    <source>
        <strain evidence="1 2">KCTC 9819</strain>
    </source>
</reference>